<sequence length="515" mass="55690">MCISSAQPSFVPIQYAAVQLCAVLPGQHQFANAPPVYNAGHSHSSAQHHSAVKQEHSVIHGYPPVVPSKNTPLSMAIRPCVAGPAATATSAPTAAPGVLTFPPTIVADQKPIHTYASFYEEPVPELSNNANGTWCLCLPIAIPTGITNPTLTSLVYSVKYATTHDSSDATVQTDVVLSTKTSPVGIIAGTGVSADAVYRPALSSYGPWVVDPEVALCLSSKASVKKNAGGASWSHFVEQGSVAQKVCVVSASHLYLVLHVVEYPTALTLRTLAVEVAASWREDAEGQRAKEAAEKKAQEEAAKKVKEETERKEREEAERKAKEEAARKAKEVAERKEREEAARKAKEEADRKAQEEAARKAKEEADRKAQEEAARKAKEEADRKAKEEATRKAKEEATRKAKEEADRKAQEEALRKAKEEAERKEAERWAQEEAARVAKEAAARKAKEEADRKAKEEAVKKAPHVADAKMQQTIAEAAKKFNAECPNGFVWTKTSSGYVCGGGAHNLTFQQLGMA</sequence>
<dbReference type="CDD" id="cd06503">
    <property type="entry name" value="ATP-synt_Fo_b"/>
    <property type="match status" value="1"/>
</dbReference>
<organism evidence="2 3">
    <name type="scientific">Hohenbuehelia grisea</name>
    <dbReference type="NCBI Taxonomy" id="104357"/>
    <lineage>
        <taxon>Eukaryota</taxon>
        <taxon>Fungi</taxon>
        <taxon>Dikarya</taxon>
        <taxon>Basidiomycota</taxon>
        <taxon>Agaricomycotina</taxon>
        <taxon>Agaricomycetes</taxon>
        <taxon>Agaricomycetidae</taxon>
        <taxon>Agaricales</taxon>
        <taxon>Pleurotineae</taxon>
        <taxon>Pleurotaceae</taxon>
        <taxon>Hohenbuehelia</taxon>
    </lineage>
</organism>
<dbReference type="Proteomes" id="UP001556367">
    <property type="component" value="Unassembled WGS sequence"/>
</dbReference>
<accession>A0ABR3JVB9</accession>
<proteinExistence type="predicted"/>
<evidence type="ECO:0000313" key="2">
    <source>
        <dbReference type="EMBL" id="KAL0959757.1"/>
    </source>
</evidence>
<dbReference type="PANTHER" id="PTHR38758">
    <property type="entry name" value="PUTATIVE-RELATED"/>
    <property type="match status" value="1"/>
</dbReference>
<evidence type="ECO:0000313" key="3">
    <source>
        <dbReference type="Proteomes" id="UP001556367"/>
    </source>
</evidence>
<dbReference type="PANTHER" id="PTHR38758:SF1">
    <property type="entry name" value="PROTEIN, PUTATIVE-RELATED"/>
    <property type="match status" value="1"/>
</dbReference>
<reference evidence="3" key="1">
    <citation type="submission" date="2024-06" db="EMBL/GenBank/DDBJ databases">
        <title>Multi-omics analyses provide insights into the biosynthesis of the anticancer antibiotic pleurotin in Hohenbuehelia grisea.</title>
        <authorList>
            <person name="Weaver J.A."/>
            <person name="Alberti F."/>
        </authorList>
    </citation>
    <scope>NUCLEOTIDE SEQUENCE [LARGE SCALE GENOMIC DNA]</scope>
    <source>
        <strain evidence="3">T-177</strain>
    </source>
</reference>
<protein>
    <submittedName>
        <fullName evidence="2">Uncharacterized protein</fullName>
    </submittedName>
</protein>
<evidence type="ECO:0000256" key="1">
    <source>
        <dbReference type="SAM" id="MobiDB-lite"/>
    </source>
</evidence>
<gene>
    <name evidence="2" type="ORF">HGRIS_011447</name>
</gene>
<comment type="caution">
    <text evidence="2">The sequence shown here is derived from an EMBL/GenBank/DDBJ whole genome shotgun (WGS) entry which is preliminary data.</text>
</comment>
<keyword evidence="3" id="KW-1185">Reference proteome</keyword>
<feature type="region of interest" description="Disordered" evidence="1">
    <location>
        <begin position="285"/>
        <end position="467"/>
    </location>
</feature>
<name>A0ABR3JVB9_9AGAR</name>
<dbReference type="EMBL" id="JASNQZ010000002">
    <property type="protein sequence ID" value="KAL0959757.1"/>
    <property type="molecule type" value="Genomic_DNA"/>
</dbReference>